<dbReference type="PANTHER" id="PTHR46193:SF18">
    <property type="entry name" value="HEXITOL PHOSPHATASE B"/>
    <property type="match status" value="1"/>
</dbReference>
<sequence length="213" mass="24023">MQRAVIFDMDGVIVDSEDFWKRAEKEVFTSLGVHVTEEHSALTKSMTTLEVTKFWFDRFPWQGTALEVVEQMVIDRVIDLINKEDCRIKGVKAFIENLKSNNFKIGLATNSPNKIIPAVLKKMEIGHLFDTVSSAEFEENGKPDPAIYLTTAAKLNIRVANCIAIEDSYSGMLAAKRAGMKVVAFTNGNSNIDFEIADFKIDHFDYFNIDTLN</sequence>
<dbReference type="Proteomes" id="UP000727490">
    <property type="component" value="Unassembled WGS sequence"/>
</dbReference>
<organism evidence="4 5">
    <name type="scientific">Arthrospiribacter ruber</name>
    <dbReference type="NCBI Taxonomy" id="2487934"/>
    <lineage>
        <taxon>Bacteria</taxon>
        <taxon>Pseudomonadati</taxon>
        <taxon>Bacteroidota</taxon>
        <taxon>Cytophagia</taxon>
        <taxon>Cytophagales</taxon>
        <taxon>Cyclobacteriaceae</taxon>
        <taxon>Arthrospiribacter</taxon>
    </lineage>
</organism>
<dbReference type="AlphaFoldDB" id="A0A951MBV2"/>
<comment type="caution">
    <text evidence="4">The sequence shown here is derived from an EMBL/GenBank/DDBJ whole genome shotgun (WGS) entry which is preliminary data.</text>
</comment>
<keyword evidence="3" id="KW-0119">Carbohydrate metabolism</keyword>
<evidence type="ECO:0000256" key="1">
    <source>
        <dbReference type="ARBA" id="ARBA00022723"/>
    </source>
</evidence>
<gene>
    <name evidence="4" type="primary">hxpB</name>
    <name evidence="4" type="ORF">EGN73_06765</name>
</gene>
<dbReference type="InterPro" id="IPR041492">
    <property type="entry name" value="HAD_2"/>
</dbReference>
<name>A0A951MBV2_9BACT</name>
<dbReference type="NCBIfam" id="TIGR01509">
    <property type="entry name" value="HAD-SF-IA-v3"/>
    <property type="match status" value="1"/>
</dbReference>
<evidence type="ECO:0000256" key="3">
    <source>
        <dbReference type="ARBA" id="ARBA00023277"/>
    </source>
</evidence>
<keyword evidence="5" id="KW-1185">Reference proteome</keyword>
<dbReference type="SFLD" id="SFLDS00003">
    <property type="entry name" value="Haloacid_Dehalogenase"/>
    <property type="match status" value="1"/>
</dbReference>
<dbReference type="PANTHER" id="PTHR46193">
    <property type="entry name" value="6-PHOSPHOGLUCONATE PHOSPHATASE"/>
    <property type="match status" value="1"/>
</dbReference>
<dbReference type="InterPro" id="IPR006439">
    <property type="entry name" value="HAD-SF_hydro_IA"/>
</dbReference>
<keyword evidence="2" id="KW-0460">Magnesium</keyword>
<evidence type="ECO:0000313" key="5">
    <source>
        <dbReference type="Proteomes" id="UP000727490"/>
    </source>
</evidence>
<dbReference type="Pfam" id="PF13419">
    <property type="entry name" value="HAD_2"/>
    <property type="match status" value="1"/>
</dbReference>
<dbReference type="InterPro" id="IPR051600">
    <property type="entry name" value="Beta-PGM-like"/>
</dbReference>
<reference evidence="4 5" key="1">
    <citation type="journal article" date="2020" name="Syst. Appl. Microbiol.">
        <title>Arthrospiribacter ruber gen. nov., sp. nov., a novel bacterium isolated from Arthrospira cultures.</title>
        <authorList>
            <person name="Waleron M."/>
            <person name="Misztak A."/>
            <person name="Waleron M.M."/>
            <person name="Furmaniak M."/>
            <person name="Mrozik A."/>
            <person name="Waleron K."/>
        </authorList>
    </citation>
    <scope>NUCLEOTIDE SEQUENCE [LARGE SCALE GENOMIC DNA]</scope>
    <source>
        <strain evidence="4 5">DPMB0001</strain>
    </source>
</reference>
<dbReference type="SFLD" id="SFLDG01135">
    <property type="entry name" value="C1.5.6:_HAD__Beta-PGM__Phospha"/>
    <property type="match status" value="1"/>
</dbReference>
<evidence type="ECO:0000256" key="2">
    <source>
        <dbReference type="ARBA" id="ARBA00022842"/>
    </source>
</evidence>
<keyword evidence="1" id="KW-0479">Metal-binding</keyword>
<protein>
    <submittedName>
        <fullName evidence="4">Hexitol phosphatase HxpB</fullName>
    </submittedName>
</protein>
<proteinExistence type="predicted"/>
<dbReference type="GO" id="GO:0046872">
    <property type="term" value="F:metal ion binding"/>
    <property type="evidence" value="ECO:0007669"/>
    <property type="project" value="UniProtKB-KW"/>
</dbReference>
<dbReference type="NCBIfam" id="NF008087">
    <property type="entry name" value="PRK10826.1"/>
    <property type="match status" value="1"/>
</dbReference>
<dbReference type="GO" id="GO:0003824">
    <property type="term" value="F:catalytic activity"/>
    <property type="evidence" value="ECO:0007669"/>
    <property type="project" value="UniProtKB-ARBA"/>
</dbReference>
<dbReference type="RefSeq" id="WP_219287783.1">
    <property type="nucleotide sequence ID" value="NZ_RPHB01000003.1"/>
</dbReference>
<dbReference type="EMBL" id="RPHB01000003">
    <property type="protein sequence ID" value="MBW3467514.1"/>
    <property type="molecule type" value="Genomic_DNA"/>
</dbReference>
<dbReference type="SFLD" id="SFLDG01129">
    <property type="entry name" value="C1.5:_HAD__Beta-PGM__Phosphata"/>
    <property type="match status" value="1"/>
</dbReference>
<accession>A0A951MBV2</accession>
<evidence type="ECO:0000313" key="4">
    <source>
        <dbReference type="EMBL" id="MBW3467514.1"/>
    </source>
</evidence>